<accession>A0A9X3ERM8</accession>
<proteinExistence type="predicted"/>
<evidence type="ECO:0000313" key="5">
    <source>
        <dbReference type="Proteomes" id="UP001150924"/>
    </source>
</evidence>
<evidence type="ECO:0000313" key="4">
    <source>
        <dbReference type="EMBL" id="MCY1008857.1"/>
    </source>
</evidence>
<feature type="compositionally biased region" description="Low complexity" evidence="2">
    <location>
        <begin position="274"/>
        <end position="309"/>
    </location>
</feature>
<feature type="signal peptide" evidence="3">
    <location>
        <begin position="1"/>
        <end position="18"/>
    </location>
</feature>
<evidence type="ECO:0000256" key="1">
    <source>
        <dbReference type="ARBA" id="ARBA00022729"/>
    </source>
</evidence>
<dbReference type="AlphaFoldDB" id="A0A9X3ERM8"/>
<name>A0A9X3ERM8_9BACT</name>
<evidence type="ECO:0000256" key="2">
    <source>
        <dbReference type="SAM" id="MobiDB-lite"/>
    </source>
</evidence>
<dbReference type="RefSeq" id="WP_267771488.1">
    <property type="nucleotide sequence ID" value="NZ_JAPNKE010000002.1"/>
</dbReference>
<feature type="compositionally biased region" description="Low complexity" evidence="2">
    <location>
        <begin position="319"/>
        <end position="403"/>
    </location>
</feature>
<dbReference type="Pfam" id="PF13517">
    <property type="entry name" value="FG-GAP_3"/>
    <property type="match status" value="1"/>
</dbReference>
<feature type="region of interest" description="Disordered" evidence="2">
    <location>
        <begin position="447"/>
        <end position="494"/>
    </location>
</feature>
<comment type="caution">
    <text evidence="4">The sequence shown here is derived from an EMBL/GenBank/DDBJ whole genome shotgun (WGS) entry which is preliminary data.</text>
</comment>
<dbReference type="Proteomes" id="UP001150924">
    <property type="component" value="Unassembled WGS sequence"/>
</dbReference>
<keyword evidence="5" id="KW-1185">Reference proteome</keyword>
<sequence>MSRALGLSLLLCDLLACAPTIRTPLKQALPSVTGDTAVAAGPCLGEPARIDLGGPVVGGALADLDGNGVKDVALAVAGPGGGAAVFLLHDGQGGLKQSMRVPIPQTPTAIAADDFNNDGLDDLAIGAADPPALHVLLARGRGEFIAGATPLRTAPAALWVAKLDGNDSVDLLALDQGGKAVRALLGDGHGEFLEGKRNGLPTAAQPAALTLVDADRDQILDLAVLGDSRREAAITLIRGDGHGSFKRRSSGGWSAAGRERCSARRWPATKATTCSPCSTPRAPAPAARWRRCSSTTARATTPPSVTSSPAPSPTPPSPTSISTGTSTSSAPRPTAAPSTSSPATAAAASARPSPAAPQVSAPRSWCSTAPAPRSSASAPARSSCTRSPSPAAAAEAAPPALSSMSEKTCSRAPAAGAGPPAPGRRRHRDHAVSRYLEVIGSRAIEEVDSQRAARSAITSSARKRPRSLHSRTCPNRHALKYRARGCSSKMSHQT</sequence>
<dbReference type="SUPFAM" id="SSF69318">
    <property type="entry name" value="Integrin alpha N-terminal domain"/>
    <property type="match status" value="1"/>
</dbReference>
<keyword evidence="1 3" id="KW-0732">Signal</keyword>
<organism evidence="4 5">
    <name type="scientific">Nannocystis pusilla</name>
    <dbReference type="NCBI Taxonomy" id="889268"/>
    <lineage>
        <taxon>Bacteria</taxon>
        <taxon>Pseudomonadati</taxon>
        <taxon>Myxococcota</taxon>
        <taxon>Polyangia</taxon>
        <taxon>Nannocystales</taxon>
        <taxon>Nannocystaceae</taxon>
        <taxon>Nannocystis</taxon>
    </lineage>
</organism>
<dbReference type="InterPro" id="IPR013517">
    <property type="entry name" value="FG-GAP"/>
</dbReference>
<reference evidence="4" key="1">
    <citation type="submission" date="2022-11" db="EMBL/GenBank/DDBJ databases">
        <title>Minimal conservation of predation-associated metabolite biosynthetic gene clusters underscores biosynthetic potential of Myxococcota including descriptions for ten novel species: Archangium lansinium sp. nov., Myxococcus landrumus sp. nov., Nannocystis bai.</title>
        <authorList>
            <person name="Ahearne A."/>
            <person name="Stevens C."/>
            <person name="Phillips K."/>
        </authorList>
    </citation>
    <scope>NUCLEOTIDE SEQUENCE</scope>
    <source>
        <strain evidence="4">Na p29</strain>
    </source>
</reference>
<dbReference type="InterPro" id="IPR028994">
    <property type="entry name" value="Integrin_alpha_N"/>
</dbReference>
<dbReference type="PANTHER" id="PTHR46580">
    <property type="entry name" value="SENSOR KINASE-RELATED"/>
    <property type="match status" value="1"/>
</dbReference>
<dbReference type="EMBL" id="JAPNKE010000002">
    <property type="protein sequence ID" value="MCY1008857.1"/>
    <property type="molecule type" value="Genomic_DNA"/>
</dbReference>
<protein>
    <submittedName>
        <fullName evidence="4">VCBS repeat-containing protein</fullName>
    </submittedName>
</protein>
<gene>
    <name evidence="4" type="ORF">OV079_25530</name>
</gene>
<evidence type="ECO:0000256" key="3">
    <source>
        <dbReference type="SAM" id="SignalP"/>
    </source>
</evidence>
<dbReference type="Gene3D" id="2.130.10.130">
    <property type="entry name" value="Integrin alpha, N-terminal"/>
    <property type="match status" value="1"/>
</dbReference>
<feature type="region of interest" description="Disordered" evidence="2">
    <location>
        <begin position="244"/>
        <end position="432"/>
    </location>
</feature>
<feature type="chain" id="PRO_5040972747" evidence="3">
    <location>
        <begin position="19"/>
        <end position="494"/>
    </location>
</feature>